<evidence type="ECO:0000313" key="2">
    <source>
        <dbReference type="Proteomes" id="UP000053676"/>
    </source>
</evidence>
<organism evidence="1 2">
    <name type="scientific">Necator americanus</name>
    <name type="common">Human hookworm</name>
    <dbReference type="NCBI Taxonomy" id="51031"/>
    <lineage>
        <taxon>Eukaryota</taxon>
        <taxon>Metazoa</taxon>
        <taxon>Ecdysozoa</taxon>
        <taxon>Nematoda</taxon>
        <taxon>Chromadorea</taxon>
        <taxon>Rhabditida</taxon>
        <taxon>Rhabditina</taxon>
        <taxon>Rhabditomorpha</taxon>
        <taxon>Strongyloidea</taxon>
        <taxon>Ancylostomatidae</taxon>
        <taxon>Bunostominae</taxon>
        <taxon>Necator</taxon>
    </lineage>
</organism>
<name>W2SLN0_NECAM</name>
<proteinExistence type="predicted"/>
<dbReference type="EMBL" id="KI669069">
    <property type="protein sequence ID" value="ETN69642.1"/>
    <property type="molecule type" value="Genomic_DNA"/>
</dbReference>
<evidence type="ECO:0000313" key="1">
    <source>
        <dbReference type="EMBL" id="ETN69642.1"/>
    </source>
</evidence>
<sequence>MRVERERQRGSGEEKATERARLRIDIREIRARLNEYATDCTEQRTLDVRCHLVDFFTDWVK</sequence>
<accession>W2SLN0</accession>
<dbReference type="Proteomes" id="UP000053676">
    <property type="component" value="Unassembled WGS sequence"/>
</dbReference>
<keyword evidence="2" id="KW-1185">Reference proteome</keyword>
<protein>
    <submittedName>
        <fullName evidence="1">Uncharacterized protein</fullName>
    </submittedName>
</protein>
<dbReference type="KEGG" id="nai:NECAME_15190"/>
<gene>
    <name evidence="1" type="ORF">NECAME_15190</name>
</gene>
<dbReference type="AlphaFoldDB" id="W2SLN0"/>
<reference evidence="2" key="1">
    <citation type="journal article" date="2014" name="Nat. Genet.">
        <title>Genome of the human hookworm Necator americanus.</title>
        <authorList>
            <person name="Tang Y.T."/>
            <person name="Gao X."/>
            <person name="Rosa B.A."/>
            <person name="Abubucker S."/>
            <person name="Hallsworth-Pepin K."/>
            <person name="Martin J."/>
            <person name="Tyagi R."/>
            <person name="Heizer E."/>
            <person name="Zhang X."/>
            <person name="Bhonagiri-Palsikar V."/>
            <person name="Minx P."/>
            <person name="Warren W.C."/>
            <person name="Wang Q."/>
            <person name="Zhan B."/>
            <person name="Hotez P.J."/>
            <person name="Sternberg P.W."/>
            <person name="Dougall A."/>
            <person name="Gaze S.T."/>
            <person name="Mulvenna J."/>
            <person name="Sotillo J."/>
            <person name="Ranganathan S."/>
            <person name="Rabelo E.M."/>
            <person name="Wilson R.K."/>
            <person name="Felgner P.L."/>
            <person name="Bethony J."/>
            <person name="Hawdon J.M."/>
            <person name="Gasser R.B."/>
            <person name="Loukas A."/>
            <person name="Mitreva M."/>
        </authorList>
    </citation>
    <scope>NUCLEOTIDE SEQUENCE [LARGE SCALE GENOMIC DNA]</scope>
</reference>